<dbReference type="CDD" id="cd02846">
    <property type="entry name" value="PAZ_argonaute_like"/>
    <property type="match status" value="1"/>
</dbReference>
<dbReference type="Pfam" id="PF16487">
    <property type="entry name" value="ArgoMid"/>
    <property type="match status" value="1"/>
</dbReference>
<dbReference type="Gene3D" id="2.170.260.10">
    <property type="entry name" value="paz domain"/>
    <property type="match status" value="1"/>
</dbReference>
<dbReference type="PANTHER" id="PTHR22891">
    <property type="entry name" value="EUKARYOTIC TRANSLATION INITIATION FACTOR 2C"/>
    <property type="match status" value="1"/>
</dbReference>
<dbReference type="PROSITE" id="PS50821">
    <property type="entry name" value="PAZ"/>
    <property type="match status" value="1"/>
</dbReference>
<dbReference type="SMART" id="SM00950">
    <property type="entry name" value="Piwi"/>
    <property type="match status" value="1"/>
</dbReference>
<dbReference type="InterPro" id="IPR003165">
    <property type="entry name" value="Piwi"/>
</dbReference>
<gene>
    <name evidence="3" type="ORF">B0H17DRAFT_1043919</name>
</gene>
<feature type="domain" description="PAZ" evidence="1">
    <location>
        <begin position="211"/>
        <end position="321"/>
    </location>
</feature>
<accession>A0AAD7DXY1</accession>
<dbReference type="SUPFAM" id="SSF53098">
    <property type="entry name" value="Ribonuclease H-like"/>
    <property type="match status" value="1"/>
</dbReference>
<dbReference type="InterPro" id="IPR032474">
    <property type="entry name" value="Argonaute_N"/>
</dbReference>
<dbReference type="InterPro" id="IPR032473">
    <property type="entry name" value="Argonaute_Mid_dom"/>
</dbReference>
<dbReference type="SMART" id="SM01163">
    <property type="entry name" value="DUF1785"/>
    <property type="match status" value="1"/>
</dbReference>
<dbReference type="InterPro" id="IPR014811">
    <property type="entry name" value="ArgoL1"/>
</dbReference>
<sequence>MASTEVSVITNSFQITRLPTKEYYQYDVRFRPDLPIATKRQRAMHILQTSLAPDIFNPRGVYDGKSIIYVSHQLRLPGGGPAASFPVRLGNDPNAAIGSLGVVEVILAKTASEVIRPKDLNRLIQIGHTIDPKTATATNLLQLLIRQSSNQNNPTNNGRAYFSSAGKRTLPGTGVELWRGFFQSVRPVIGRMLVTIDTSMAAVYESGPLLDVATHVLDTRNTRDLDLSNEHHFRKLQNHFKNKLIKTKTTGERTKTIHALERGPIGRYRFQKDDDVTTVAEHYYKAYGIRLAFPQTFGVRLSGKNAPFPVVVPAELCTVLPGQLYKKRLPTSTTKDVVDFATMNPKVRLQTIKGATAAGVQSPIQGYHTSEFIVDAGMVIDRNPIQVKAKLLAPPGMGFGTQTIMPNNGSWNVVNQRFKVAKAMKVWGVANFDPLKIRQEVENNTISEIIRCCRQLGMVVDPPVAVNRGDGAVERTLETILQQMLKKGPPDMIIVLLPKEADDIRTRVKFWGDIKKGVLTSCLREDKLQRANPAYFNNVVCRLNARLGGQYALPRYPPQLDVLTELATSPFMIFGLDVSHPGPGALKPSIVSVVWSWDQAAASYVAYSDVQTPRVEVIQDLRPMVRRAIYEFGKQSPPPKRLIFFRDGVSEGELETVRTEEIAAIKVACQDVWTKMKITAALPTITFIVVVKRHHTLFFPNESRVDDGKGNCRAGLVVDELRSPLAQDFYLQAHGGLKGTSKSGHYSILLDENFGDNIPKVQQLSFQLCHIYAKATRSISIPAPVYYADLVCARGKFHFDPESRDDLDFDSSTNASGSEDFDLARWKQAYRPVNSYANYDKKMYFL</sequence>
<proteinExistence type="predicted"/>
<dbReference type="InterPro" id="IPR003100">
    <property type="entry name" value="PAZ_dom"/>
</dbReference>
<name>A0AAD7DXY1_MYCRO</name>
<dbReference type="SUPFAM" id="SSF101690">
    <property type="entry name" value="PAZ domain"/>
    <property type="match status" value="1"/>
</dbReference>
<dbReference type="Proteomes" id="UP001221757">
    <property type="component" value="Unassembled WGS sequence"/>
</dbReference>
<keyword evidence="4" id="KW-1185">Reference proteome</keyword>
<dbReference type="GO" id="GO:0003723">
    <property type="term" value="F:RNA binding"/>
    <property type="evidence" value="ECO:0007669"/>
    <property type="project" value="InterPro"/>
</dbReference>
<evidence type="ECO:0000313" key="4">
    <source>
        <dbReference type="Proteomes" id="UP001221757"/>
    </source>
</evidence>
<dbReference type="Pfam" id="PF02170">
    <property type="entry name" value="PAZ"/>
    <property type="match status" value="1"/>
</dbReference>
<evidence type="ECO:0000313" key="3">
    <source>
        <dbReference type="EMBL" id="KAJ7702361.1"/>
    </source>
</evidence>
<protein>
    <submittedName>
        <fullName evidence="3">Piwi domain-containing protein</fullName>
    </submittedName>
</protein>
<dbReference type="Gene3D" id="3.40.50.2300">
    <property type="match status" value="1"/>
</dbReference>
<dbReference type="AlphaFoldDB" id="A0AAD7DXY1"/>
<dbReference type="Pfam" id="PF08699">
    <property type="entry name" value="ArgoL1"/>
    <property type="match status" value="1"/>
</dbReference>
<dbReference type="InterPro" id="IPR036397">
    <property type="entry name" value="RNaseH_sf"/>
</dbReference>
<dbReference type="Gene3D" id="3.30.420.10">
    <property type="entry name" value="Ribonuclease H-like superfamily/Ribonuclease H"/>
    <property type="match status" value="1"/>
</dbReference>
<dbReference type="Pfam" id="PF02171">
    <property type="entry name" value="Piwi"/>
    <property type="match status" value="1"/>
</dbReference>
<dbReference type="PROSITE" id="PS50822">
    <property type="entry name" value="PIWI"/>
    <property type="match status" value="1"/>
</dbReference>
<dbReference type="Pfam" id="PF16486">
    <property type="entry name" value="ArgoN"/>
    <property type="match status" value="1"/>
</dbReference>
<dbReference type="InterPro" id="IPR012337">
    <property type="entry name" value="RNaseH-like_sf"/>
</dbReference>
<evidence type="ECO:0000259" key="2">
    <source>
        <dbReference type="PROSITE" id="PS50822"/>
    </source>
</evidence>
<feature type="domain" description="Piwi" evidence="2">
    <location>
        <begin position="492"/>
        <end position="791"/>
    </location>
</feature>
<dbReference type="InterPro" id="IPR036085">
    <property type="entry name" value="PAZ_dom_sf"/>
</dbReference>
<reference evidence="3" key="1">
    <citation type="submission" date="2023-03" db="EMBL/GenBank/DDBJ databases">
        <title>Massive genome expansion in bonnet fungi (Mycena s.s.) driven by repeated elements and novel gene families across ecological guilds.</title>
        <authorList>
            <consortium name="Lawrence Berkeley National Laboratory"/>
            <person name="Harder C.B."/>
            <person name="Miyauchi S."/>
            <person name="Viragh M."/>
            <person name="Kuo A."/>
            <person name="Thoen E."/>
            <person name="Andreopoulos B."/>
            <person name="Lu D."/>
            <person name="Skrede I."/>
            <person name="Drula E."/>
            <person name="Henrissat B."/>
            <person name="Morin E."/>
            <person name="Kohler A."/>
            <person name="Barry K."/>
            <person name="LaButti K."/>
            <person name="Morin E."/>
            <person name="Salamov A."/>
            <person name="Lipzen A."/>
            <person name="Mereny Z."/>
            <person name="Hegedus B."/>
            <person name="Baldrian P."/>
            <person name="Stursova M."/>
            <person name="Weitz H."/>
            <person name="Taylor A."/>
            <person name="Grigoriev I.V."/>
            <person name="Nagy L.G."/>
            <person name="Martin F."/>
            <person name="Kauserud H."/>
        </authorList>
    </citation>
    <scope>NUCLEOTIDE SEQUENCE</scope>
    <source>
        <strain evidence="3">CBHHK067</strain>
    </source>
</reference>
<dbReference type="EMBL" id="JARKIE010000015">
    <property type="protein sequence ID" value="KAJ7702361.1"/>
    <property type="molecule type" value="Genomic_DNA"/>
</dbReference>
<evidence type="ECO:0000259" key="1">
    <source>
        <dbReference type="PROSITE" id="PS50821"/>
    </source>
</evidence>
<organism evidence="3 4">
    <name type="scientific">Mycena rosella</name>
    <name type="common">Pink bonnet</name>
    <name type="synonym">Agaricus rosellus</name>
    <dbReference type="NCBI Taxonomy" id="1033263"/>
    <lineage>
        <taxon>Eukaryota</taxon>
        <taxon>Fungi</taxon>
        <taxon>Dikarya</taxon>
        <taxon>Basidiomycota</taxon>
        <taxon>Agaricomycotina</taxon>
        <taxon>Agaricomycetes</taxon>
        <taxon>Agaricomycetidae</taxon>
        <taxon>Agaricales</taxon>
        <taxon>Marasmiineae</taxon>
        <taxon>Mycenaceae</taxon>
        <taxon>Mycena</taxon>
    </lineage>
</organism>
<comment type="caution">
    <text evidence="3">The sequence shown here is derived from an EMBL/GenBank/DDBJ whole genome shotgun (WGS) entry which is preliminary data.</text>
</comment>